<comment type="similarity">
    <text evidence="4 9 10">Belongs to the HisA/HisF family.</text>
</comment>
<dbReference type="InterPro" id="IPR023016">
    <property type="entry name" value="HisA/PriA"/>
</dbReference>
<dbReference type="PANTHER" id="PTHR43090">
    <property type="entry name" value="1-(5-PHOSPHORIBOSYL)-5-[(5-PHOSPHORIBOSYLAMINO)METHYLIDENEAMINO] IMIDAZOLE-4-CARBOXAMIDE ISOMERASE"/>
    <property type="match status" value="1"/>
</dbReference>
<dbReference type="NCBIfam" id="TIGR00007">
    <property type="entry name" value="1-(5-phosphoribosyl)-5-[(5-phosphoribosylamino)methylideneamino]imidazole-4-carboxamide isomerase"/>
    <property type="match status" value="1"/>
</dbReference>
<dbReference type="PATRIC" id="fig|267850.7.peg.12"/>
<dbReference type="UniPathway" id="UPA00031">
    <property type="reaction ID" value="UER00009"/>
</dbReference>
<dbReference type="AlphaFoldDB" id="A0A063YAJ3"/>
<dbReference type="Pfam" id="PF00977">
    <property type="entry name" value="His_biosynth"/>
    <property type="match status" value="1"/>
</dbReference>
<comment type="subcellular location">
    <subcellularLocation>
        <location evidence="2 9 11">Cytoplasm</location>
    </subcellularLocation>
</comment>
<dbReference type="EC" id="5.3.1.16" evidence="9 11"/>
<evidence type="ECO:0000256" key="4">
    <source>
        <dbReference type="ARBA" id="ARBA00009667"/>
    </source>
</evidence>
<dbReference type="Gene3D" id="3.20.20.70">
    <property type="entry name" value="Aldolase class I"/>
    <property type="match status" value="1"/>
</dbReference>
<organism evidence="12 13">
    <name type="scientific">Nitrincola lacisaponensis</name>
    <dbReference type="NCBI Taxonomy" id="267850"/>
    <lineage>
        <taxon>Bacteria</taxon>
        <taxon>Pseudomonadati</taxon>
        <taxon>Pseudomonadota</taxon>
        <taxon>Gammaproteobacteria</taxon>
        <taxon>Oceanospirillales</taxon>
        <taxon>Oceanospirillaceae</taxon>
        <taxon>Nitrincola</taxon>
    </lineage>
</organism>
<dbReference type="InterPro" id="IPR013785">
    <property type="entry name" value="Aldolase_TIM"/>
</dbReference>
<evidence type="ECO:0000256" key="7">
    <source>
        <dbReference type="ARBA" id="ARBA00023102"/>
    </source>
</evidence>
<dbReference type="EMBL" id="JMSZ01000001">
    <property type="protein sequence ID" value="KDE41332.1"/>
    <property type="molecule type" value="Genomic_DNA"/>
</dbReference>
<evidence type="ECO:0000256" key="10">
    <source>
        <dbReference type="RuleBase" id="RU003657"/>
    </source>
</evidence>
<keyword evidence="8 9" id="KW-0413">Isomerase</keyword>
<dbReference type="InterPro" id="IPR006063">
    <property type="entry name" value="HisA_bact_arch"/>
</dbReference>
<keyword evidence="5 9" id="KW-0963">Cytoplasm</keyword>
<dbReference type="SUPFAM" id="SSF51366">
    <property type="entry name" value="Ribulose-phoshate binding barrel"/>
    <property type="match status" value="1"/>
</dbReference>
<feature type="active site" description="Proton acceptor" evidence="9">
    <location>
        <position position="28"/>
    </location>
</feature>
<dbReference type="FunFam" id="3.20.20.70:FF:000009">
    <property type="entry name" value="1-(5-phosphoribosyl)-5-[(5-phosphoribosylamino)methylideneamino] imidazole-4-carboxamide isomerase"/>
    <property type="match status" value="1"/>
</dbReference>
<dbReference type="CDD" id="cd04732">
    <property type="entry name" value="HisA"/>
    <property type="match status" value="1"/>
</dbReference>
<evidence type="ECO:0000256" key="5">
    <source>
        <dbReference type="ARBA" id="ARBA00022490"/>
    </source>
</evidence>
<sequence length="266" mass="28400">MASFNTANRSIIDFDELETDMLIIPAIDLKDGKCVRLRQGRMDDSTVFSDSPVEMAAKWVEAGCRRLHLVDLNGAFAGEPVNGEIVKAIAKAFPELPIQIGGGIRSPEIIQAYLDAGVDYVIIGTKAVKEPEFVTEMCQRFPGHIIVGLDAQDGYVATDGWAEVSTVKATDLAIRFRNDGVSSIVYTDISRDGMMQGVNVEATVALAQDAGIPVIASGGVTNIEDIRRLAAVADQGILGAITGRAIYEGTLDVAEAQALSDQLCKV</sequence>
<keyword evidence="6 9" id="KW-0028">Amino-acid biosynthesis</keyword>
<comment type="pathway">
    <text evidence="3 9 11">Amino-acid biosynthesis; L-histidine biosynthesis; L-histidine from 5-phospho-alpha-D-ribose 1-diphosphate: step 4/9.</text>
</comment>
<feature type="active site" description="Proton donor" evidence="9">
    <location>
        <position position="150"/>
    </location>
</feature>
<dbReference type="GO" id="GO:0000105">
    <property type="term" value="P:L-histidine biosynthetic process"/>
    <property type="evidence" value="ECO:0007669"/>
    <property type="project" value="UniProtKB-UniRule"/>
</dbReference>
<dbReference type="InterPro" id="IPR011060">
    <property type="entry name" value="RibuloseP-bd_barrel"/>
</dbReference>
<comment type="caution">
    <text evidence="12">The sequence shown here is derived from an EMBL/GenBank/DDBJ whole genome shotgun (WGS) entry which is preliminary data.</text>
</comment>
<gene>
    <name evidence="9" type="primary">hisA</name>
    <name evidence="12" type="ORF">ADINL_0012</name>
</gene>
<evidence type="ECO:0000313" key="12">
    <source>
        <dbReference type="EMBL" id="KDE41332.1"/>
    </source>
</evidence>
<dbReference type="GO" id="GO:0005737">
    <property type="term" value="C:cytoplasm"/>
    <property type="evidence" value="ECO:0007669"/>
    <property type="project" value="UniProtKB-SubCell"/>
</dbReference>
<dbReference type="GO" id="GO:0000162">
    <property type="term" value="P:L-tryptophan biosynthetic process"/>
    <property type="evidence" value="ECO:0007669"/>
    <property type="project" value="TreeGrafter"/>
</dbReference>
<accession>A0A063YAJ3</accession>
<dbReference type="PANTHER" id="PTHR43090:SF2">
    <property type="entry name" value="1-(5-PHOSPHORIBOSYL)-5-[(5-PHOSPHORIBOSYLAMINO)METHYLIDENEAMINO] IMIDAZOLE-4-CARBOXAMIDE ISOMERASE"/>
    <property type="match status" value="1"/>
</dbReference>
<evidence type="ECO:0000256" key="8">
    <source>
        <dbReference type="ARBA" id="ARBA00023235"/>
    </source>
</evidence>
<dbReference type="GO" id="GO:0003949">
    <property type="term" value="F:1-(5-phosphoribosyl)-5-[(5-phosphoribosylamino)methylideneamino]imidazole-4-carboxamide isomerase activity"/>
    <property type="evidence" value="ECO:0007669"/>
    <property type="project" value="UniProtKB-UniRule"/>
</dbReference>
<dbReference type="HAMAP" id="MF_01014">
    <property type="entry name" value="HisA"/>
    <property type="match status" value="1"/>
</dbReference>
<evidence type="ECO:0000313" key="13">
    <source>
        <dbReference type="Proteomes" id="UP000027318"/>
    </source>
</evidence>
<comment type="catalytic activity">
    <reaction evidence="1 9 11">
        <text>1-(5-phospho-beta-D-ribosyl)-5-[(5-phospho-beta-D-ribosylamino)methylideneamino]imidazole-4-carboxamide = 5-[(5-phospho-1-deoxy-D-ribulos-1-ylimino)methylamino]-1-(5-phospho-beta-D-ribosyl)imidazole-4-carboxamide</text>
        <dbReference type="Rhea" id="RHEA:15469"/>
        <dbReference type="ChEBI" id="CHEBI:58435"/>
        <dbReference type="ChEBI" id="CHEBI:58525"/>
        <dbReference type="EC" id="5.3.1.16"/>
    </reaction>
</comment>
<protein>
    <recommendedName>
        <fullName evidence="9 11">1-(5-phosphoribosyl)-5-[(5-phosphoribosylamino)methylideneamino] imidazole-4-carboxamide isomerase</fullName>
        <ecNumber evidence="9 11">5.3.1.16</ecNumber>
    </recommendedName>
    <alternativeName>
        <fullName evidence="9">Phosphoribosylformimino-5-aminoimidazole carboxamide ribotide isomerase</fullName>
    </alternativeName>
</protein>
<dbReference type="Proteomes" id="UP000027318">
    <property type="component" value="Unassembled WGS sequence"/>
</dbReference>
<dbReference type="InterPro" id="IPR006062">
    <property type="entry name" value="His_biosynth"/>
</dbReference>
<evidence type="ECO:0000256" key="11">
    <source>
        <dbReference type="RuleBase" id="RU003658"/>
    </source>
</evidence>
<dbReference type="InterPro" id="IPR044524">
    <property type="entry name" value="Isoase_HisA-like"/>
</dbReference>
<evidence type="ECO:0000256" key="1">
    <source>
        <dbReference type="ARBA" id="ARBA00000901"/>
    </source>
</evidence>
<evidence type="ECO:0000256" key="9">
    <source>
        <dbReference type="HAMAP-Rule" id="MF_01014"/>
    </source>
</evidence>
<evidence type="ECO:0000256" key="2">
    <source>
        <dbReference type="ARBA" id="ARBA00004496"/>
    </source>
</evidence>
<proteinExistence type="inferred from homology"/>
<keyword evidence="13" id="KW-1185">Reference proteome</keyword>
<reference evidence="12 13" key="1">
    <citation type="journal article" date="2005" name="Int. J. Syst. Evol. Microbiol.">
        <title>Nitrincola lacisaponensis gen. nov., sp. nov., a novel alkaliphilic bacterium isolated from an alkaline, saline lake.</title>
        <authorList>
            <person name="Dimitriu P.A."/>
            <person name="Shukla S.K."/>
            <person name="Conradt J."/>
            <person name="Marquez M.C."/>
            <person name="Ventosa A."/>
            <person name="Maglia A."/>
            <person name="Peyton B.M."/>
            <person name="Pinkart H.C."/>
            <person name="Mormile M.R."/>
        </authorList>
    </citation>
    <scope>NUCLEOTIDE SEQUENCE [LARGE SCALE GENOMIC DNA]</scope>
    <source>
        <strain evidence="12 13">4CA</strain>
    </source>
</reference>
<dbReference type="STRING" id="267850.ADINL_0012"/>
<evidence type="ECO:0000256" key="6">
    <source>
        <dbReference type="ARBA" id="ARBA00022605"/>
    </source>
</evidence>
<name>A0A063YAJ3_9GAMM</name>
<evidence type="ECO:0000256" key="3">
    <source>
        <dbReference type="ARBA" id="ARBA00005133"/>
    </source>
</evidence>
<keyword evidence="7 9" id="KW-0368">Histidine biosynthesis</keyword>